<proteinExistence type="predicted"/>
<gene>
    <name evidence="2" type="ORF">N7482_007897</name>
</gene>
<evidence type="ECO:0000313" key="3">
    <source>
        <dbReference type="Proteomes" id="UP001149163"/>
    </source>
</evidence>
<accession>A0A9W9LKR0</accession>
<evidence type="ECO:0000256" key="1">
    <source>
        <dbReference type="SAM" id="MobiDB-lite"/>
    </source>
</evidence>
<reference evidence="2" key="1">
    <citation type="submission" date="2022-11" db="EMBL/GenBank/DDBJ databases">
        <authorList>
            <person name="Petersen C."/>
        </authorList>
    </citation>
    <scope>NUCLEOTIDE SEQUENCE</scope>
    <source>
        <strain evidence="2">IBT 26290</strain>
    </source>
</reference>
<protein>
    <recommendedName>
        <fullName evidence="4">Zn(2)-C6 fungal-type domain-containing protein</fullName>
    </recommendedName>
</protein>
<evidence type="ECO:0008006" key="4">
    <source>
        <dbReference type="Google" id="ProtNLM"/>
    </source>
</evidence>
<feature type="region of interest" description="Disordered" evidence="1">
    <location>
        <begin position="36"/>
        <end position="110"/>
    </location>
</feature>
<dbReference type="Proteomes" id="UP001149163">
    <property type="component" value="Unassembled WGS sequence"/>
</dbReference>
<sequence>MAYTLKRLATARQLFPNHSREGLEFEGCYHLRSRTKNTKTVGSSWIDNDPDDDYSPDQTPRSKRRMQSDRGDRSRPRPTKRARSHSPRPASQPESNTEDNVTHAWAPATPEDRSLSKWEIFWQPQTERDPKQAYFLRARKETMDSPRKVGIDQIKEPNPQEKGHSLISNGCEACQELHLECSLIADPLDYPCDNCRADRCDCVPDPAPTWKRQCEECKRRRRPRCSFLSGDYDHNQPCQECQQHGFQCIAGPAKYLPFGGRSQAMDTEMPNDQDSIIAKEECKVSQPNASNKFEGSELEGITPAPLAEASSSTMQGIQSAQAQEKHDLDTFPELAVPPSTVLTFGFLSGNPYGTSYRIWTDFPHPLNLIDKAPDDGSLCCHWCNNFAYGIVGLGNRNTEVLDFGGGRLIEVVDGHQGEGKEPSRMCGHCVSERLQIMQCPHDDIAPIPNLVNPQGQFNVTAAFESLAWACAALQEPTSPCYGQPLPQADHPWCSLCREPAFWSCETDQATQVGCHKVGQSVNPAGIGCGIVLCDYCAHYVKLFHGDLDQAVEWGKGDPENGTEFRADVNYILKGSEGNYLRQQIYRPT</sequence>
<dbReference type="EMBL" id="JAPQKN010000004">
    <property type="protein sequence ID" value="KAJ5160893.1"/>
    <property type="molecule type" value="Genomic_DNA"/>
</dbReference>
<feature type="compositionally biased region" description="Basic residues" evidence="1">
    <location>
        <begin position="76"/>
        <end position="86"/>
    </location>
</feature>
<dbReference type="RefSeq" id="XP_056542450.1">
    <property type="nucleotide sequence ID" value="XM_056690021.1"/>
</dbReference>
<keyword evidence="3" id="KW-1185">Reference proteome</keyword>
<name>A0A9W9LKR0_9EURO</name>
<organism evidence="2 3">
    <name type="scientific">Penicillium canariense</name>
    <dbReference type="NCBI Taxonomy" id="189055"/>
    <lineage>
        <taxon>Eukaryota</taxon>
        <taxon>Fungi</taxon>
        <taxon>Dikarya</taxon>
        <taxon>Ascomycota</taxon>
        <taxon>Pezizomycotina</taxon>
        <taxon>Eurotiomycetes</taxon>
        <taxon>Eurotiomycetidae</taxon>
        <taxon>Eurotiales</taxon>
        <taxon>Aspergillaceae</taxon>
        <taxon>Penicillium</taxon>
    </lineage>
</organism>
<dbReference type="OrthoDB" id="5303703at2759"/>
<reference evidence="2" key="2">
    <citation type="journal article" date="2023" name="IMA Fungus">
        <title>Comparative genomic study of the Penicillium genus elucidates a diverse pangenome and 15 lateral gene transfer events.</title>
        <authorList>
            <person name="Petersen C."/>
            <person name="Sorensen T."/>
            <person name="Nielsen M.R."/>
            <person name="Sondergaard T.E."/>
            <person name="Sorensen J.L."/>
            <person name="Fitzpatrick D.A."/>
            <person name="Frisvad J.C."/>
            <person name="Nielsen K.L."/>
        </authorList>
    </citation>
    <scope>NUCLEOTIDE SEQUENCE</scope>
    <source>
        <strain evidence="2">IBT 26290</strain>
    </source>
</reference>
<evidence type="ECO:0000313" key="2">
    <source>
        <dbReference type="EMBL" id="KAJ5160893.1"/>
    </source>
</evidence>
<dbReference type="AlphaFoldDB" id="A0A9W9LKR0"/>
<comment type="caution">
    <text evidence="2">The sequence shown here is derived from an EMBL/GenBank/DDBJ whole genome shotgun (WGS) entry which is preliminary data.</text>
</comment>
<feature type="compositionally biased region" description="Basic and acidic residues" evidence="1">
    <location>
        <begin position="66"/>
        <end position="75"/>
    </location>
</feature>
<dbReference type="GeneID" id="81429197"/>